<dbReference type="HOGENOM" id="CLU_3049500_0_0_6"/>
<organism evidence="1 2">
    <name type="scientific">Xylella fastidiosa subsp. sandyi Ann-1</name>
    <dbReference type="NCBI Taxonomy" id="155920"/>
    <lineage>
        <taxon>Bacteria</taxon>
        <taxon>Pseudomonadati</taxon>
        <taxon>Pseudomonadota</taxon>
        <taxon>Gammaproteobacteria</taxon>
        <taxon>Lysobacterales</taxon>
        <taxon>Lysobacteraceae</taxon>
        <taxon>Xylella</taxon>
    </lineage>
</organism>
<sequence length="54" mass="6052">MSAPSNEKHQDTPPLELSDECVSHFSELIKALAAYKEMNAKKQGEETEQESDND</sequence>
<dbReference type="Proteomes" id="UP000027215">
    <property type="component" value="Chromosome"/>
</dbReference>
<proteinExistence type="predicted"/>
<dbReference type="KEGG" id="xfs:D934_06980"/>
<evidence type="ECO:0000313" key="2">
    <source>
        <dbReference type="Proteomes" id="UP000027215"/>
    </source>
</evidence>
<dbReference type="EMBL" id="CP006696">
    <property type="protein sequence ID" value="AIC11250.1"/>
    <property type="molecule type" value="Genomic_DNA"/>
</dbReference>
<dbReference type="PATRIC" id="fig|155920.8.peg.1632"/>
<dbReference type="AlphaFoldDB" id="A0A060H7F2"/>
<protein>
    <submittedName>
        <fullName evidence="1">Uncharacterized protein</fullName>
    </submittedName>
</protein>
<gene>
    <name evidence="1" type="ORF">D934_06980</name>
</gene>
<reference evidence="1 2" key="1">
    <citation type="submission" date="2013-08" db="EMBL/GenBank/DDBJ databases">
        <authorList>
            <person name="Stouthamer R."/>
            <person name="Nunney L."/>
        </authorList>
    </citation>
    <scope>NUCLEOTIDE SEQUENCE [LARGE SCALE GENOMIC DNA]</scope>
    <source>
        <strain evidence="2">ann-1</strain>
    </source>
</reference>
<accession>A0A060H7F2</accession>
<evidence type="ECO:0000313" key="1">
    <source>
        <dbReference type="EMBL" id="AIC11250.1"/>
    </source>
</evidence>
<dbReference type="GeneID" id="93904994"/>
<name>A0A060H7F2_XYLFS</name>
<dbReference type="RefSeq" id="WP_012382647.1">
    <property type="nucleotide sequence ID" value="NZ_CP006696.1"/>
</dbReference>